<dbReference type="Proteomes" id="UP001150238">
    <property type="component" value="Unassembled WGS sequence"/>
</dbReference>
<dbReference type="Pfam" id="PF08030">
    <property type="entry name" value="NAD_binding_6"/>
    <property type="match status" value="1"/>
</dbReference>
<dbReference type="InterPro" id="IPR051410">
    <property type="entry name" value="Ferric/Cupric_Reductase"/>
</dbReference>
<evidence type="ECO:0000256" key="1">
    <source>
        <dbReference type="ARBA" id="ARBA00004651"/>
    </source>
</evidence>
<evidence type="ECO:0000256" key="7">
    <source>
        <dbReference type="ARBA" id="ARBA00022982"/>
    </source>
</evidence>
<evidence type="ECO:0000259" key="15">
    <source>
        <dbReference type="PROSITE" id="PS51384"/>
    </source>
</evidence>
<feature type="transmembrane region" description="Helical" evidence="14">
    <location>
        <begin position="224"/>
        <end position="241"/>
    </location>
</feature>
<comment type="similarity">
    <text evidence="2">Belongs to the ferric reductase (FRE) family.</text>
</comment>
<dbReference type="InterPro" id="IPR039261">
    <property type="entry name" value="FNR_nucleotide-bd"/>
</dbReference>
<feature type="transmembrane region" description="Helical" evidence="14">
    <location>
        <begin position="283"/>
        <end position="300"/>
    </location>
</feature>
<dbReference type="Pfam" id="PF01794">
    <property type="entry name" value="Ferric_reduct"/>
    <property type="match status" value="1"/>
</dbReference>
<feature type="transmembrane region" description="Helical" evidence="14">
    <location>
        <begin position="253"/>
        <end position="271"/>
    </location>
</feature>
<comment type="catalytic activity">
    <reaction evidence="13">
        <text>2 a Fe(II)-siderophore + NADP(+) + H(+) = 2 a Fe(III)-siderophore + NADPH</text>
        <dbReference type="Rhea" id="RHEA:28795"/>
        <dbReference type="Rhea" id="RHEA-COMP:11342"/>
        <dbReference type="Rhea" id="RHEA-COMP:11344"/>
        <dbReference type="ChEBI" id="CHEBI:15378"/>
        <dbReference type="ChEBI" id="CHEBI:29033"/>
        <dbReference type="ChEBI" id="CHEBI:29034"/>
        <dbReference type="ChEBI" id="CHEBI:57783"/>
        <dbReference type="ChEBI" id="CHEBI:58349"/>
        <dbReference type="EC" id="1.16.1.9"/>
    </reaction>
</comment>
<dbReference type="Gene3D" id="3.40.50.80">
    <property type="entry name" value="Nucleotide-binding domain of ferredoxin-NADP reductase (FNR) module"/>
    <property type="match status" value="1"/>
</dbReference>
<comment type="caution">
    <text evidence="16">The sequence shown here is derived from an EMBL/GenBank/DDBJ whole genome shotgun (WGS) entry which is preliminary data.</text>
</comment>
<evidence type="ECO:0000256" key="3">
    <source>
        <dbReference type="ARBA" id="ARBA00012668"/>
    </source>
</evidence>
<evidence type="ECO:0000256" key="14">
    <source>
        <dbReference type="SAM" id="Phobius"/>
    </source>
</evidence>
<dbReference type="Pfam" id="PF08022">
    <property type="entry name" value="FAD_binding_8"/>
    <property type="match status" value="1"/>
</dbReference>
<dbReference type="CDD" id="cd06186">
    <property type="entry name" value="NOX_Duox_like_FAD_NADP"/>
    <property type="match status" value="1"/>
</dbReference>
<evidence type="ECO:0000256" key="12">
    <source>
        <dbReference type="ARBA" id="ARBA00023180"/>
    </source>
</evidence>
<dbReference type="PROSITE" id="PS51384">
    <property type="entry name" value="FAD_FR"/>
    <property type="match status" value="1"/>
</dbReference>
<evidence type="ECO:0000256" key="13">
    <source>
        <dbReference type="ARBA" id="ARBA00048483"/>
    </source>
</evidence>
<dbReference type="GO" id="GO:0006879">
    <property type="term" value="P:intracellular iron ion homeostasis"/>
    <property type="evidence" value="ECO:0007669"/>
    <property type="project" value="TreeGrafter"/>
</dbReference>
<dbReference type="PANTHER" id="PTHR32361">
    <property type="entry name" value="FERRIC/CUPRIC REDUCTASE TRANSMEMBRANE COMPONENT"/>
    <property type="match status" value="1"/>
</dbReference>
<dbReference type="GO" id="GO:0006826">
    <property type="term" value="P:iron ion transport"/>
    <property type="evidence" value="ECO:0007669"/>
    <property type="project" value="UniProtKB-ARBA"/>
</dbReference>
<gene>
    <name evidence="16" type="ORF">C8J55DRAFT_529817</name>
</gene>
<comment type="subcellular location">
    <subcellularLocation>
        <location evidence="1">Cell membrane</location>
        <topology evidence="1">Multi-pass membrane protein</topology>
    </subcellularLocation>
</comment>
<keyword evidence="6 14" id="KW-0812">Transmembrane</keyword>
<evidence type="ECO:0000256" key="10">
    <source>
        <dbReference type="ARBA" id="ARBA00023065"/>
    </source>
</evidence>
<feature type="domain" description="FAD-binding FR-type" evidence="15">
    <location>
        <begin position="342"/>
        <end position="471"/>
    </location>
</feature>
<feature type="transmembrane region" description="Helical" evidence="14">
    <location>
        <begin position="71"/>
        <end position="92"/>
    </location>
</feature>
<dbReference type="EC" id="1.16.1.9" evidence="3"/>
<protein>
    <recommendedName>
        <fullName evidence="3">ferric-chelate reductase (NADPH)</fullName>
        <ecNumber evidence="3">1.16.1.9</ecNumber>
    </recommendedName>
</protein>
<proteinExistence type="inferred from homology"/>
<keyword evidence="7" id="KW-0249">Electron transport</keyword>
<name>A0A9W8ZSJ8_9AGAR</name>
<feature type="transmembrane region" description="Helical" evidence="14">
    <location>
        <begin position="151"/>
        <end position="167"/>
    </location>
</feature>
<evidence type="ECO:0000256" key="2">
    <source>
        <dbReference type="ARBA" id="ARBA00006278"/>
    </source>
</evidence>
<keyword evidence="8 14" id="KW-1133">Transmembrane helix</keyword>
<evidence type="ECO:0000256" key="9">
    <source>
        <dbReference type="ARBA" id="ARBA00023002"/>
    </source>
</evidence>
<dbReference type="SUPFAM" id="SSF63380">
    <property type="entry name" value="Riboflavin synthase domain-like"/>
    <property type="match status" value="1"/>
</dbReference>
<keyword evidence="4" id="KW-0813">Transport</keyword>
<evidence type="ECO:0000256" key="8">
    <source>
        <dbReference type="ARBA" id="ARBA00022989"/>
    </source>
</evidence>
<reference evidence="16" key="2">
    <citation type="journal article" date="2023" name="Proc. Natl. Acad. Sci. U.S.A.">
        <title>A global phylogenomic analysis of the shiitake genus Lentinula.</title>
        <authorList>
            <person name="Sierra-Patev S."/>
            <person name="Min B."/>
            <person name="Naranjo-Ortiz M."/>
            <person name="Looney B."/>
            <person name="Konkel Z."/>
            <person name="Slot J.C."/>
            <person name="Sakamoto Y."/>
            <person name="Steenwyk J.L."/>
            <person name="Rokas A."/>
            <person name="Carro J."/>
            <person name="Camarero S."/>
            <person name="Ferreira P."/>
            <person name="Molpeceres G."/>
            <person name="Ruiz-Duenas F.J."/>
            <person name="Serrano A."/>
            <person name="Henrissat B."/>
            <person name="Drula E."/>
            <person name="Hughes K.W."/>
            <person name="Mata J.L."/>
            <person name="Ishikawa N.K."/>
            <person name="Vargas-Isla R."/>
            <person name="Ushijima S."/>
            <person name="Smith C.A."/>
            <person name="Donoghue J."/>
            <person name="Ahrendt S."/>
            <person name="Andreopoulos W."/>
            <person name="He G."/>
            <person name="LaButti K."/>
            <person name="Lipzen A."/>
            <person name="Ng V."/>
            <person name="Riley R."/>
            <person name="Sandor L."/>
            <person name="Barry K."/>
            <person name="Martinez A.T."/>
            <person name="Xiao Y."/>
            <person name="Gibbons J.G."/>
            <person name="Terashima K."/>
            <person name="Grigoriev I.V."/>
            <person name="Hibbett D."/>
        </authorList>
    </citation>
    <scope>NUCLEOTIDE SEQUENCE</scope>
    <source>
        <strain evidence="16">Sp2 HRB7682 ss15</strain>
    </source>
</reference>
<dbReference type="AlphaFoldDB" id="A0A9W8ZSJ8"/>
<dbReference type="InterPro" id="IPR013112">
    <property type="entry name" value="FAD-bd_8"/>
</dbReference>
<evidence type="ECO:0000256" key="4">
    <source>
        <dbReference type="ARBA" id="ARBA00022448"/>
    </source>
</evidence>
<dbReference type="InterPro" id="IPR013130">
    <property type="entry name" value="Fe3_Rdtase_TM_dom"/>
</dbReference>
<evidence type="ECO:0000256" key="6">
    <source>
        <dbReference type="ARBA" id="ARBA00022692"/>
    </source>
</evidence>
<keyword evidence="11 14" id="KW-0472">Membrane</keyword>
<dbReference type="SFLD" id="SFLDS00052">
    <property type="entry name" value="Ferric_Reductase_Domain"/>
    <property type="match status" value="1"/>
</dbReference>
<keyword evidence="9" id="KW-0560">Oxidoreductase</keyword>
<evidence type="ECO:0000256" key="5">
    <source>
        <dbReference type="ARBA" id="ARBA00022475"/>
    </source>
</evidence>
<dbReference type="PANTHER" id="PTHR32361:SF9">
    <property type="entry name" value="FERRIC REDUCTASE TRANSMEMBRANE COMPONENT 3-RELATED"/>
    <property type="match status" value="1"/>
</dbReference>
<keyword evidence="12" id="KW-0325">Glycoprotein</keyword>
<evidence type="ECO:0000313" key="16">
    <source>
        <dbReference type="EMBL" id="KAJ4464645.1"/>
    </source>
</evidence>
<dbReference type="GO" id="GO:0015677">
    <property type="term" value="P:copper ion import"/>
    <property type="evidence" value="ECO:0007669"/>
    <property type="project" value="TreeGrafter"/>
</dbReference>
<dbReference type="SUPFAM" id="SSF52343">
    <property type="entry name" value="Ferredoxin reductase-like, C-terminal NADP-linked domain"/>
    <property type="match status" value="1"/>
</dbReference>
<sequence>MTVLLHQSPLKLGAFLKSVARIRTSPLCSPRKFRYMTSLSTSTTGAGKSAVPLNPDKAIRIQRANEYPHEVWFFLACLIALVAVSRLLSFVCSKVSRHNGLSSQDPEKSSSHSKAVVNFRNLPLALVNLFRVVAFRFTLDFGSCSLNLTEVMLTLMYMAALFTWTFINTTNVSGGKFDVSYWSNRAGALIASQIPLITALGTKNNIITFITGISYEKLNYLHRMAARVVFLLVWVHAGAKISSGLEADELDQTWLRCGILAASSLTSLCIISVRPVRSRAYEFFFYTHLVLVLLFLVGAYRHSEEFSYQTYVWPSFVIWGVDRIVRVFRLVVFNHSYFGFGSGAGTALDATTELLTPKCVRLTLKRPPHFKWAPGQVAYLITPGVSSLPFESHPFTIASYDSQMSLKEITSSAASTDSDLDSTPTTSSYWKELVFLINVQGGFTKRLGDIAARKGSVKVYIDGPYGCSHNSNLHDTIVLIAGGTGVSHTLPILLDTIEGVLNGKSACKRVTFIWCIRDFRNINWISSVLAKALSITPDSLKVDVRIFVTGSNVPDLGYELPEATPSTSSVGCAQTPVSEKAPKTIAFRNQCDDLIENLPSLSSLAPFRMVQGRPSLATLLQEEAEETRGGSMWVTVCGSRSIASAVRKGLQFPVAGPSTLLRGGATVSLHVESFGYA</sequence>
<reference evidence="16" key="1">
    <citation type="submission" date="2022-08" db="EMBL/GenBank/DDBJ databases">
        <authorList>
            <consortium name="DOE Joint Genome Institute"/>
            <person name="Min B."/>
            <person name="Riley R."/>
            <person name="Sierra-Patev S."/>
            <person name="Naranjo-Ortiz M."/>
            <person name="Looney B."/>
            <person name="Konkel Z."/>
            <person name="Slot J.C."/>
            <person name="Sakamoto Y."/>
            <person name="Steenwyk J.L."/>
            <person name="Rokas A."/>
            <person name="Carro J."/>
            <person name="Camarero S."/>
            <person name="Ferreira P."/>
            <person name="Molpeceres G."/>
            <person name="Ruiz-Duenas F.J."/>
            <person name="Serrano A."/>
            <person name="Henrissat B."/>
            <person name="Drula E."/>
            <person name="Hughes K.W."/>
            <person name="Mata J.L."/>
            <person name="Ishikawa N.K."/>
            <person name="Vargas-Isla R."/>
            <person name="Ushijima S."/>
            <person name="Smith C.A."/>
            <person name="Ahrendt S."/>
            <person name="Andreopoulos W."/>
            <person name="He G."/>
            <person name="Labutti K."/>
            <person name="Lipzen A."/>
            <person name="Ng V."/>
            <person name="Sandor L."/>
            <person name="Barry K."/>
            <person name="Martinez A.T."/>
            <person name="Xiao Y."/>
            <person name="Gibbons J.G."/>
            <person name="Terashima K."/>
            <person name="Hibbett D.S."/>
            <person name="Grigoriev I.V."/>
        </authorList>
    </citation>
    <scope>NUCLEOTIDE SEQUENCE</scope>
    <source>
        <strain evidence="16">Sp2 HRB7682 ss15</strain>
    </source>
</reference>
<dbReference type="InterPro" id="IPR017938">
    <property type="entry name" value="Riboflavin_synthase-like_b-brl"/>
</dbReference>
<dbReference type="SFLD" id="SFLDG01168">
    <property type="entry name" value="Ferric_reductase_subgroup_(FRE"/>
    <property type="match status" value="1"/>
</dbReference>
<dbReference type="InterPro" id="IPR013121">
    <property type="entry name" value="Fe_red_NAD-bd_6"/>
</dbReference>
<evidence type="ECO:0000313" key="17">
    <source>
        <dbReference type="Proteomes" id="UP001150238"/>
    </source>
</evidence>
<accession>A0A9W8ZSJ8</accession>
<dbReference type="GO" id="GO:0005886">
    <property type="term" value="C:plasma membrane"/>
    <property type="evidence" value="ECO:0007669"/>
    <property type="project" value="UniProtKB-SubCell"/>
</dbReference>
<dbReference type="InterPro" id="IPR017927">
    <property type="entry name" value="FAD-bd_FR_type"/>
</dbReference>
<keyword evidence="10" id="KW-0406">Ion transport</keyword>
<evidence type="ECO:0000256" key="11">
    <source>
        <dbReference type="ARBA" id="ARBA00023136"/>
    </source>
</evidence>
<keyword evidence="5" id="KW-1003">Cell membrane</keyword>
<organism evidence="16 17">
    <name type="scientific">Lentinula lateritia</name>
    <dbReference type="NCBI Taxonomy" id="40482"/>
    <lineage>
        <taxon>Eukaryota</taxon>
        <taxon>Fungi</taxon>
        <taxon>Dikarya</taxon>
        <taxon>Basidiomycota</taxon>
        <taxon>Agaricomycotina</taxon>
        <taxon>Agaricomycetes</taxon>
        <taxon>Agaricomycetidae</taxon>
        <taxon>Agaricales</taxon>
        <taxon>Marasmiineae</taxon>
        <taxon>Omphalotaceae</taxon>
        <taxon>Lentinula</taxon>
    </lineage>
</organism>
<dbReference type="GO" id="GO:0052851">
    <property type="term" value="F:ferric-chelate reductase (NADPH) activity"/>
    <property type="evidence" value="ECO:0007669"/>
    <property type="project" value="UniProtKB-EC"/>
</dbReference>
<dbReference type="EMBL" id="JANVFS010000057">
    <property type="protein sequence ID" value="KAJ4464645.1"/>
    <property type="molecule type" value="Genomic_DNA"/>
</dbReference>